<dbReference type="Pfam" id="PF00561">
    <property type="entry name" value="Abhydrolase_1"/>
    <property type="match status" value="1"/>
</dbReference>
<dbReference type="InterPro" id="IPR050471">
    <property type="entry name" value="AB_hydrolase"/>
</dbReference>
<accession>A0A6H0XN67</accession>
<organism evidence="2 3">
    <name type="scientific">Peltaster fructicola</name>
    <dbReference type="NCBI Taxonomy" id="286661"/>
    <lineage>
        <taxon>Eukaryota</taxon>
        <taxon>Fungi</taxon>
        <taxon>Dikarya</taxon>
        <taxon>Ascomycota</taxon>
        <taxon>Pezizomycotina</taxon>
        <taxon>Dothideomycetes</taxon>
        <taxon>Dothideomycetes incertae sedis</taxon>
        <taxon>Peltaster</taxon>
    </lineage>
</organism>
<dbReference type="SUPFAM" id="SSF53474">
    <property type="entry name" value="alpha/beta-Hydrolases"/>
    <property type="match status" value="1"/>
</dbReference>
<dbReference type="Gene3D" id="3.40.50.1820">
    <property type="entry name" value="alpha/beta hydrolase"/>
    <property type="match status" value="1"/>
</dbReference>
<dbReference type="InterPro" id="IPR000073">
    <property type="entry name" value="AB_hydrolase_1"/>
</dbReference>
<dbReference type="InterPro" id="IPR029058">
    <property type="entry name" value="AB_hydrolase_fold"/>
</dbReference>
<evidence type="ECO:0000313" key="2">
    <source>
        <dbReference type="EMBL" id="QIW96057.1"/>
    </source>
</evidence>
<dbReference type="PANTHER" id="PTHR43433:SF5">
    <property type="entry name" value="AB HYDROLASE-1 DOMAIN-CONTAINING PROTEIN"/>
    <property type="match status" value="1"/>
</dbReference>
<proteinExistence type="predicted"/>
<evidence type="ECO:0000259" key="1">
    <source>
        <dbReference type="Pfam" id="PF00561"/>
    </source>
</evidence>
<keyword evidence="3" id="KW-1185">Reference proteome</keyword>
<gene>
    <name evidence="2" type="ORF">AMS68_001575</name>
</gene>
<sequence length="371" mass="41729">MKFLYTPVQGTSATTISRFARHRGPFIALRTLSYVKGVMAPLTAAQIQLHPEYANVDWELKADTKERISVAKGRGGPFKLSYELHGHGPKKLLFICGLGGFIRSWQRQIKDFGHAQADKYTVLAFDNRGMGMSDKPFMRYTTTEMAKDIVELLDHVGWIADRSVHVIGVSLGGMISQELALLIPTRICSLNLISTAPRIIRTKPFLENIRNRINLVVPKEIDAQIAKVKSDCYSQSWLDMPDETEHVVQPFPTNGDRFAAAELSKRSSTRQFTRKGYLLQLLAAGNHSKTAKQLSQLGDRVGRQRILVFHGTIDRMITFEPHATLLLKELGGEEGGVTKVFYDDCGHVASFEKRREFNAFISQHVEKTENL</sequence>
<evidence type="ECO:0000313" key="3">
    <source>
        <dbReference type="Proteomes" id="UP000503462"/>
    </source>
</evidence>
<dbReference type="OrthoDB" id="19657at2759"/>
<dbReference type="AlphaFoldDB" id="A0A6H0XN67"/>
<feature type="domain" description="AB hydrolase-1" evidence="1">
    <location>
        <begin position="92"/>
        <end position="353"/>
    </location>
</feature>
<name>A0A6H0XN67_9PEZI</name>
<dbReference type="EMBL" id="CP051139">
    <property type="protein sequence ID" value="QIW96057.1"/>
    <property type="molecule type" value="Genomic_DNA"/>
</dbReference>
<dbReference type="PANTHER" id="PTHR43433">
    <property type="entry name" value="HYDROLASE, ALPHA/BETA FOLD FAMILY PROTEIN"/>
    <property type="match status" value="1"/>
</dbReference>
<reference evidence="2 3" key="1">
    <citation type="journal article" date="2016" name="Sci. Rep.">
        <title>Peltaster fructicola genome reveals evolution from an invasive phytopathogen to an ectophytic parasite.</title>
        <authorList>
            <person name="Xu C."/>
            <person name="Chen H."/>
            <person name="Gleason M.L."/>
            <person name="Xu J.R."/>
            <person name="Liu H."/>
            <person name="Zhang R."/>
            <person name="Sun G."/>
        </authorList>
    </citation>
    <scope>NUCLEOTIDE SEQUENCE [LARGE SCALE GENOMIC DNA]</scope>
    <source>
        <strain evidence="2 3">LNHT1506</strain>
    </source>
</reference>
<protein>
    <recommendedName>
        <fullName evidence="1">AB hydrolase-1 domain-containing protein</fullName>
    </recommendedName>
</protein>
<dbReference type="Proteomes" id="UP000503462">
    <property type="component" value="Chromosome 1"/>
</dbReference>